<organism evidence="3">
    <name type="scientific">uncultured marine group II/III euryarchaeote AD1000_32_G05</name>
    <dbReference type="NCBI Taxonomy" id="1457755"/>
    <lineage>
        <taxon>Archaea</taxon>
        <taxon>Methanobacteriati</taxon>
        <taxon>Methanobacteriota</taxon>
        <taxon>environmental samples</taxon>
    </lineage>
</organism>
<dbReference type="GO" id="GO:0009086">
    <property type="term" value="P:methionine biosynthetic process"/>
    <property type="evidence" value="ECO:0007669"/>
    <property type="project" value="UniProtKB-ARBA"/>
</dbReference>
<proteinExistence type="predicted"/>
<dbReference type="EMBL" id="KF900388">
    <property type="protein sequence ID" value="AIE93181.1"/>
    <property type="molecule type" value="Genomic_DNA"/>
</dbReference>
<dbReference type="Pfam" id="PF01053">
    <property type="entry name" value="Cys_Met_Meta_PP"/>
    <property type="match status" value="1"/>
</dbReference>
<dbReference type="PIRSF" id="PIRSF001434">
    <property type="entry name" value="CGS"/>
    <property type="match status" value="1"/>
</dbReference>
<dbReference type="CDD" id="cd00614">
    <property type="entry name" value="CGS_like"/>
    <property type="match status" value="1"/>
</dbReference>
<sequence>MEVLAKKISALEGYGMDNADEVSAILFGSGMAAINAALLSICQTGDHIITQQVLYGSTDHLLSADFPKIGISHSRVPRLEPAGLEAELAKHPNTKAVYLESPANPTMTIIDIAQTVEIAHAHGAKVVVDNTFASPALQRPLSFGADAVVHSTTKYINGHGTVIGGVVVSADRQWIEEGPWMKQRYLGAAVPSPFDCWLTNIGLKTLSIRMRQHCANARAVAEFLDAHPKVKMTFWPGLESHQGHEVAARQMDDFGAMISIEIGSYEGAGQFMDGLRMCGLGVSLGNVDTLVQHPASMTHRLVSDEDKAKSGITPGMVRLSIGIEEAADIIADLESGLNNIS</sequence>
<dbReference type="SUPFAM" id="SSF53383">
    <property type="entry name" value="PLP-dependent transferases"/>
    <property type="match status" value="1"/>
</dbReference>
<dbReference type="GO" id="GO:0019346">
    <property type="term" value="P:transsulfuration"/>
    <property type="evidence" value="ECO:0007669"/>
    <property type="project" value="InterPro"/>
</dbReference>
<dbReference type="EC" id="4.4.1.11" evidence="3"/>
<dbReference type="PANTHER" id="PTHR11808">
    <property type="entry name" value="TRANS-SULFURATION ENZYME FAMILY MEMBER"/>
    <property type="match status" value="1"/>
</dbReference>
<dbReference type="GO" id="GO:0018826">
    <property type="term" value="F:methionine gamma-lyase activity"/>
    <property type="evidence" value="ECO:0007669"/>
    <property type="project" value="UniProtKB-EC"/>
</dbReference>
<name>A0A075FUP4_9EURY</name>
<accession>A0A075FUP4</accession>
<dbReference type="FunFam" id="3.90.1150.10:FF:000033">
    <property type="entry name" value="Cystathionine gamma-synthase"/>
    <property type="match status" value="1"/>
</dbReference>
<protein>
    <submittedName>
        <fullName evidence="3">Cys/Met metabolism PLP-dependent enzyme</fullName>
        <ecNumber evidence="3">4.4.1.11</ecNumber>
    </submittedName>
</protein>
<dbReference type="FunFam" id="3.40.640.10:FF:000046">
    <property type="entry name" value="Cystathionine gamma-lyase"/>
    <property type="match status" value="1"/>
</dbReference>
<comment type="cofactor">
    <cofactor evidence="1">
        <name>pyridoxal 5'-phosphate</name>
        <dbReference type="ChEBI" id="CHEBI:597326"/>
    </cofactor>
</comment>
<dbReference type="Gene3D" id="3.40.640.10">
    <property type="entry name" value="Type I PLP-dependent aspartate aminotransferase-like (Major domain)"/>
    <property type="match status" value="1"/>
</dbReference>
<dbReference type="Gene3D" id="3.90.1150.10">
    <property type="entry name" value="Aspartate Aminotransferase, domain 1"/>
    <property type="match status" value="1"/>
</dbReference>
<dbReference type="InterPro" id="IPR015424">
    <property type="entry name" value="PyrdxlP-dep_Trfase"/>
</dbReference>
<evidence type="ECO:0000256" key="1">
    <source>
        <dbReference type="ARBA" id="ARBA00001933"/>
    </source>
</evidence>
<evidence type="ECO:0000256" key="2">
    <source>
        <dbReference type="ARBA" id="ARBA00022898"/>
    </source>
</evidence>
<dbReference type="InterPro" id="IPR015422">
    <property type="entry name" value="PyrdxlP-dep_Trfase_small"/>
</dbReference>
<dbReference type="GO" id="GO:0005737">
    <property type="term" value="C:cytoplasm"/>
    <property type="evidence" value="ECO:0007669"/>
    <property type="project" value="TreeGrafter"/>
</dbReference>
<dbReference type="InterPro" id="IPR015421">
    <property type="entry name" value="PyrdxlP-dep_Trfase_major"/>
</dbReference>
<dbReference type="InterPro" id="IPR000277">
    <property type="entry name" value="Cys/Met-Metab_PyrdxlP-dep_enz"/>
</dbReference>
<dbReference type="GO" id="GO:0030170">
    <property type="term" value="F:pyridoxal phosphate binding"/>
    <property type="evidence" value="ECO:0007669"/>
    <property type="project" value="InterPro"/>
</dbReference>
<keyword evidence="2" id="KW-0663">Pyridoxal phosphate</keyword>
<dbReference type="AlphaFoldDB" id="A0A075FUP4"/>
<reference evidence="3" key="1">
    <citation type="journal article" date="2014" name="Genome Biol. Evol.">
        <title>Pangenome evidence for extensive interdomain horizontal transfer affecting lineage core and shell genes in uncultured planktonic thaumarchaeota and euryarchaeota.</title>
        <authorList>
            <person name="Deschamps P."/>
            <person name="Zivanovic Y."/>
            <person name="Moreira D."/>
            <person name="Rodriguez-Valera F."/>
            <person name="Lopez-Garcia P."/>
        </authorList>
    </citation>
    <scope>NUCLEOTIDE SEQUENCE</scope>
</reference>
<keyword evidence="3" id="KW-0456">Lyase</keyword>
<evidence type="ECO:0000313" key="3">
    <source>
        <dbReference type="EMBL" id="AIE93181.1"/>
    </source>
</evidence>